<accession>A0A368K1G6</accession>
<name>A0A368K1G6_9HYPH</name>
<keyword evidence="1" id="KW-0472">Membrane</keyword>
<feature type="transmembrane region" description="Helical" evidence="1">
    <location>
        <begin position="21"/>
        <end position="39"/>
    </location>
</feature>
<proteinExistence type="predicted"/>
<comment type="caution">
    <text evidence="2">The sequence shown here is derived from an EMBL/GenBank/DDBJ whole genome shotgun (WGS) entry which is preliminary data.</text>
</comment>
<dbReference type="Proteomes" id="UP000253420">
    <property type="component" value="Unassembled WGS sequence"/>
</dbReference>
<dbReference type="OrthoDB" id="7997654at2"/>
<keyword evidence="1" id="KW-1133">Transmembrane helix</keyword>
<evidence type="ECO:0000256" key="1">
    <source>
        <dbReference type="SAM" id="Phobius"/>
    </source>
</evidence>
<evidence type="ECO:0000313" key="3">
    <source>
        <dbReference type="Proteomes" id="UP000253420"/>
    </source>
</evidence>
<gene>
    <name evidence="2" type="ORF">DUT91_13050</name>
</gene>
<evidence type="ECO:0000313" key="2">
    <source>
        <dbReference type="EMBL" id="RCS23236.1"/>
    </source>
</evidence>
<dbReference type="EMBL" id="QOZG01000005">
    <property type="protein sequence ID" value="RCS23236.1"/>
    <property type="molecule type" value="Genomic_DNA"/>
</dbReference>
<dbReference type="AlphaFoldDB" id="A0A368K1G6"/>
<keyword evidence="1" id="KW-0812">Transmembrane</keyword>
<feature type="transmembrane region" description="Helical" evidence="1">
    <location>
        <begin position="45"/>
        <end position="64"/>
    </location>
</feature>
<protein>
    <submittedName>
        <fullName evidence="2">Amino acid transporter</fullName>
    </submittedName>
</protein>
<organism evidence="2 3">
    <name type="scientific">Phyllobacterium salinisoli</name>
    <dbReference type="NCBI Taxonomy" id="1899321"/>
    <lineage>
        <taxon>Bacteria</taxon>
        <taxon>Pseudomonadati</taxon>
        <taxon>Pseudomonadota</taxon>
        <taxon>Alphaproteobacteria</taxon>
        <taxon>Hyphomicrobiales</taxon>
        <taxon>Phyllobacteriaceae</taxon>
        <taxon>Phyllobacterium</taxon>
    </lineage>
</organism>
<reference evidence="2 3" key="1">
    <citation type="submission" date="2018-07" db="EMBL/GenBank/DDBJ databases">
        <title>The draft genome of Phyllobacterium salinisoli.</title>
        <authorList>
            <person name="Liu L."/>
            <person name="Li L."/>
            <person name="Zhang X."/>
            <person name="Liang L."/>
        </authorList>
    </citation>
    <scope>NUCLEOTIDE SEQUENCE [LARGE SCALE GENOMIC DNA]</scope>
    <source>
        <strain evidence="2 3">LLAN61</strain>
    </source>
</reference>
<keyword evidence="3" id="KW-1185">Reference proteome</keyword>
<sequence>MEMTLIHNERTKLTGNYLNGIAIAIFAVGTFNPLVASIGAEGPGIATAITSVICFLASLALHLASRRILKGLMS</sequence>